<dbReference type="AlphaFoldDB" id="A0A166EC92"/>
<gene>
    <name evidence="1" type="ORF">FIBSPDRAFT_867014</name>
</gene>
<dbReference type="Proteomes" id="UP000076532">
    <property type="component" value="Unassembled WGS sequence"/>
</dbReference>
<organism evidence="1 2">
    <name type="scientific">Athelia psychrophila</name>
    <dbReference type="NCBI Taxonomy" id="1759441"/>
    <lineage>
        <taxon>Eukaryota</taxon>
        <taxon>Fungi</taxon>
        <taxon>Dikarya</taxon>
        <taxon>Basidiomycota</taxon>
        <taxon>Agaricomycotina</taxon>
        <taxon>Agaricomycetes</taxon>
        <taxon>Agaricomycetidae</taxon>
        <taxon>Atheliales</taxon>
        <taxon>Atheliaceae</taxon>
        <taxon>Athelia</taxon>
    </lineage>
</organism>
<keyword evidence="2" id="KW-1185">Reference proteome</keyword>
<evidence type="ECO:0008006" key="3">
    <source>
        <dbReference type="Google" id="ProtNLM"/>
    </source>
</evidence>
<accession>A0A166EC92</accession>
<name>A0A166EC92_9AGAM</name>
<sequence length="322" mass="35979">MAKRAPHLEVLDIRQSGDWHYSPRILDEQSVFTDGIPSLKSLHLVGMSSSNIILPGCAATSLQLHHCAFIHSSLPFGTNHSFSSITQLILNEIYIEREELDTEVNTIHFPSLKALYMRYLVDYDKILSKIVAPELDTLYLESVSVDEMADIIATSQSPESNFSKFPHLRHFTLRLAERRTLSHALWQAVMEAFQQVTHFTLLDPDVFDFLEGFSTPDASHVPWPVLEMLSLPNVGAGSPACAYVESGSLTCVQSAVSTRARVGCPIRKLQLSQKLCADGESFWRAEGVNVEVVVNPLSALPAVCRVEEWVDWDETWARNVGL</sequence>
<dbReference type="OrthoDB" id="3258333at2759"/>
<evidence type="ECO:0000313" key="2">
    <source>
        <dbReference type="Proteomes" id="UP000076532"/>
    </source>
</evidence>
<proteinExistence type="predicted"/>
<protein>
    <recommendedName>
        <fullName evidence="3">F-box domain-containing protein</fullName>
    </recommendedName>
</protein>
<dbReference type="InterPro" id="IPR032675">
    <property type="entry name" value="LRR_dom_sf"/>
</dbReference>
<dbReference type="SUPFAM" id="SSF52047">
    <property type="entry name" value="RNI-like"/>
    <property type="match status" value="1"/>
</dbReference>
<dbReference type="EMBL" id="KV417602">
    <property type="protein sequence ID" value="KZP15617.1"/>
    <property type="molecule type" value="Genomic_DNA"/>
</dbReference>
<feature type="non-terminal residue" evidence="1">
    <location>
        <position position="322"/>
    </location>
</feature>
<evidence type="ECO:0000313" key="1">
    <source>
        <dbReference type="EMBL" id="KZP15617.1"/>
    </source>
</evidence>
<dbReference type="Gene3D" id="3.80.10.10">
    <property type="entry name" value="Ribonuclease Inhibitor"/>
    <property type="match status" value="1"/>
</dbReference>
<reference evidence="1 2" key="1">
    <citation type="journal article" date="2016" name="Mol. Biol. Evol.">
        <title>Comparative Genomics of Early-Diverging Mushroom-Forming Fungi Provides Insights into the Origins of Lignocellulose Decay Capabilities.</title>
        <authorList>
            <person name="Nagy L.G."/>
            <person name="Riley R."/>
            <person name="Tritt A."/>
            <person name="Adam C."/>
            <person name="Daum C."/>
            <person name="Floudas D."/>
            <person name="Sun H."/>
            <person name="Yadav J.S."/>
            <person name="Pangilinan J."/>
            <person name="Larsson K.H."/>
            <person name="Matsuura K."/>
            <person name="Barry K."/>
            <person name="Labutti K."/>
            <person name="Kuo R."/>
            <person name="Ohm R.A."/>
            <person name="Bhattacharya S.S."/>
            <person name="Shirouzu T."/>
            <person name="Yoshinaga Y."/>
            <person name="Martin F.M."/>
            <person name="Grigoriev I.V."/>
            <person name="Hibbett D.S."/>
        </authorList>
    </citation>
    <scope>NUCLEOTIDE SEQUENCE [LARGE SCALE GENOMIC DNA]</scope>
    <source>
        <strain evidence="1 2">CBS 109695</strain>
    </source>
</reference>